<name>A0A9N9QZQ8_9NEOP</name>
<dbReference type="Proteomes" id="UP001153714">
    <property type="component" value="Chromosome 16"/>
</dbReference>
<proteinExistence type="predicted"/>
<evidence type="ECO:0000313" key="2">
    <source>
        <dbReference type="Proteomes" id="UP001153714"/>
    </source>
</evidence>
<keyword evidence="2" id="KW-1185">Reference proteome</keyword>
<dbReference type="EMBL" id="OU893347">
    <property type="protein sequence ID" value="CAG9786643.1"/>
    <property type="molecule type" value="Genomic_DNA"/>
</dbReference>
<organism evidence="1 2">
    <name type="scientific">Diatraea saccharalis</name>
    <name type="common">sugarcane borer</name>
    <dbReference type="NCBI Taxonomy" id="40085"/>
    <lineage>
        <taxon>Eukaryota</taxon>
        <taxon>Metazoa</taxon>
        <taxon>Ecdysozoa</taxon>
        <taxon>Arthropoda</taxon>
        <taxon>Hexapoda</taxon>
        <taxon>Insecta</taxon>
        <taxon>Pterygota</taxon>
        <taxon>Neoptera</taxon>
        <taxon>Endopterygota</taxon>
        <taxon>Lepidoptera</taxon>
        <taxon>Glossata</taxon>
        <taxon>Ditrysia</taxon>
        <taxon>Pyraloidea</taxon>
        <taxon>Crambidae</taxon>
        <taxon>Crambinae</taxon>
        <taxon>Diatraea</taxon>
    </lineage>
</organism>
<evidence type="ECO:0000313" key="1">
    <source>
        <dbReference type="EMBL" id="CAG9786643.1"/>
    </source>
</evidence>
<accession>A0A9N9QZQ8</accession>
<dbReference type="AlphaFoldDB" id="A0A9N9QZQ8"/>
<dbReference type="OrthoDB" id="2423195at2759"/>
<evidence type="ECO:0008006" key="3">
    <source>
        <dbReference type="Google" id="ProtNLM"/>
    </source>
</evidence>
<reference evidence="1" key="1">
    <citation type="submission" date="2021-12" db="EMBL/GenBank/DDBJ databases">
        <authorList>
            <person name="King R."/>
        </authorList>
    </citation>
    <scope>NUCLEOTIDE SEQUENCE</scope>
</reference>
<protein>
    <recommendedName>
        <fullName evidence="3">Reverse transcriptase domain-containing protein</fullName>
    </recommendedName>
</protein>
<gene>
    <name evidence="1" type="ORF">DIATSA_LOCUS4584</name>
</gene>
<sequence>MLLFESYEILGIGFYIFGNINTLKTSSPLWTNISKTLEDKAAIGSSLTLKCENHSDQITMIVTPEDFQKVPEGGCLMKCNQNFRACGHPCPRMCHGYDREHIKAACQLKCERIICDLGHVCPLKCAQECKPCTQLIEKTLPCEHIKQIFCHQEPDDPKIVCTTTVTVTLADCGHEVSSLLQSNTSRKFRDNSLDCIVSYLTDRVQRVDISGKRSPRSKVKMGVPQGSMLGPSLFLIYINDRKG</sequence>
<reference evidence="1" key="2">
    <citation type="submission" date="2022-10" db="EMBL/GenBank/DDBJ databases">
        <authorList>
            <consortium name="ENA_rothamsted_submissions"/>
            <consortium name="culmorum"/>
            <person name="King R."/>
        </authorList>
    </citation>
    <scope>NUCLEOTIDE SEQUENCE</scope>
</reference>